<gene>
    <name evidence="3" type="ORF">DEO23_15585</name>
</gene>
<dbReference type="InterPro" id="IPR004919">
    <property type="entry name" value="GmrSD_N"/>
</dbReference>
<dbReference type="GO" id="GO:0008270">
    <property type="term" value="F:zinc ion binding"/>
    <property type="evidence" value="ECO:0007669"/>
    <property type="project" value="InterPro"/>
</dbReference>
<reference evidence="3 4" key="1">
    <citation type="submission" date="2018-05" db="EMBL/GenBank/DDBJ databases">
        <title>Brachybacterium sp. M1HQ-2T, whole genome shotgun sequence.</title>
        <authorList>
            <person name="Tuo L."/>
        </authorList>
    </citation>
    <scope>NUCLEOTIDE SEQUENCE [LARGE SCALE GENOMIC DNA]</scope>
    <source>
        <strain evidence="3 4">M1HQ-2</strain>
    </source>
</reference>
<accession>A0A2U2RGF8</accession>
<dbReference type="Pfam" id="PF01844">
    <property type="entry name" value="HNH"/>
    <property type="match status" value="1"/>
</dbReference>
<dbReference type="GO" id="GO:0003676">
    <property type="term" value="F:nucleic acid binding"/>
    <property type="evidence" value="ECO:0007669"/>
    <property type="project" value="InterPro"/>
</dbReference>
<protein>
    <submittedName>
        <fullName evidence="3">HNH endonuclease</fullName>
    </submittedName>
</protein>
<keyword evidence="3" id="KW-0540">Nuclease</keyword>
<dbReference type="PANTHER" id="PTHR39639">
    <property type="entry name" value="CHROMOSOME 16, WHOLE GENOME SHOTGUN SEQUENCE"/>
    <property type="match status" value="1"/>
</dbReference>
<keyword evidence="4" id="KW-1185">Reference proteome</keyword>
<feature type="domain" description="GmrSD restriction endonucleases N-terminal" evidence="2">
    <location>
        <begin position="35"/>
        <end position="164"/>
    </location>
</feature>
<dbReference type="InterPro" id="IPR002711">
    <property type="entry name" value="HNH"/>
</dbReference>
<evidence type="ECO:0000259" key="1">
    <source>
        <dbReference type="Pfam" id="PF01844"/>
    </source>
</evidence>
<dbReference type="GO" id="GO:0004519">
    <property type="term" value="F:endonuclease activity"/>
    <property type="evidence" value="ECO:0007669"/>
    <property type="project" value="UniProtKB-KW"/>
</dbReference>
<dbReference type="Pfam" id="PF03235">
    <property type="entry name" value="GmrSD_N"/>
    <property type="match status" value="1"/>
</dbReference>
<dbReference type="OrthoDB" id="9798761at2"/>
<keyword evidence="3" id="KW-0255">Endonuclease</keyword>
<keyword evidence="3" id="KW-0378">Hydrolase</keyword>
<dbReference type="EMBL" id="QFKX01000009">
    <property type="protein sequence ID" value="PWH04953.1"/>
    <property type="molecule type" value="Genomic_DNA"/>
</dbReference>
<dbReference type="CDD" id="cd00085">
    <property type="entry name" value="HNHc"/>
    <property type="match status" value="1"/>
</dbReference>
<comment type="caution">
    <text evidence="3">The sequence shown here is derived from an EMBL/GenBank/DDBJ whole genome shotgun (WGS) entry which is preliminary data.</text>
</comment>
<dbReference type="RefSeq" id="WP_109276956.1">
    <property type="nucleotide sequence ID" value="NZ_QFKX01000009.1"/>
</dbReference>
<dbReference type="InterPro" id="IPR003615">
    <property type="entry name" value="HNH_nuc"/>
</dbReference>
<organism evidence="3 4">
    <name type="scientific">Brachybacterium endophyticum</name>
    <dbReference type="NCBI Taxonomy" id="2182385"/>
    <lineage>
        <taxon>Bacteria</taxon>
        <taxon>Bacillati</taxon>
        <taxon>Actinomycetota</taxon>
        <taxon>Actinomycetes</taxon>
        <taxon>Micrococcales</taxon>
        <taxon>Dermabacteraceae</taxon>
        <taxon>Brachybacterium</taxon>
    </lineage>
</organism>
<sequence>MKTELHQYTVAAVTKGFVYNELEAKGLFGLDGDLVIQPEYQRHYIYGDGKKDVAVIESLLKGYPLGLIYFVDTGAQSAPHLEVLDGQQRITSVGRFVTGKFAIERDGREQTFSSLPAEDRDRIMDSDLLVYICSGTEAEIKEWFQTINIAGIPLAPQELRNAIYSGPFVTAAKARFSNSQSALQQKWAAYVNGDPRRQGVLEVALEWVAAPQGLSIDGYMAAHRQDTGIRELQTYFDTVIEWVSSIFTAPPHRTMRGLEWGRLYETYHHRSYRSGDMTEQMTDLLDDPAVNNEKGVYEYLLGGGTDTRLLDVRLFDPATKKEAYKRQTDAAKKKDISNCPLCAVGTNANKSRIYTLKEMEADHVTAWSNRGSTNLANCEMLCQSHNRAKGNR</sequence>
<evidence type="ECO:0000313" key="3">
    <source>
        <dbReference type="EMBL" id="PWH04953.1"/>
    </source>
</evidence>
<dbReference type="Proteomes" id="UP000245590">
    <property type="component" value="Unassembled WGS sequence"/>
</dbReference>
<name>A0A2U2RGF8_9MICO</name>
<proteinExistence type="predicted"/>
<dbReference type="PANTHER" id="PTHR39639:SF1">
    <property type="entry name" value="DUF262 DOMAIN-CONTAINING PROTEIN"/>
    <property type="match status" value="1"/>
</dbReference>
<feature type="domain" description="HNH" evidence="1">
    <location>
        <begin position="357"/>
        <end position="392"/>
    </location>
</feature>
<dbReference type="Gene3D" id="1.10.30.50">
    <property type="match status" value="1"/>
</dbReference>
<dbReference type="AlphaFoldDB" id="A0A2U2RGF8"/>
<evidence type="ECO:0000259" key="2">
    <source>
        <dbReference type="Pfam" id="PF03235"/>
    </source>
</evidence>
<evidence type="ECO:0000313" key="4">
    <source>
        <dbReference type="Proteomes" id="UP000245590"/>
    </source>
</evidence>